<keyword evidence="2" id="KW-1185">Reference proteome</keyword>
<evidence type="ECO:0000313" key="2">
    <source>
        <dbReference type="Proteomes" id="UP000265520"/>
    </source>
</evidence>
<organism evidence="1 2">
    <name type="scientific">Trifolium medium</name>
    <dbReference type="NCBI Taxonomy" id="97028"/>
    <lineage>
        <taxon>Eukaryota</taxon>
        <taxon>Viridiplantae</taxon>
        <taxon>Streptophyta</taxon>
        <taxon>Embryophyta</taxon>
        <taxon>Tracheophyta</taxon>
        <taxon>Spermatophyta</taxon>
        <taxon>Magnoliopsida</taxon>
        <taxon>eudicotyledons</taxon>
        <taxon>Gunneridae</taxon>
        <taxon>Pentapetalae</taxon>
        <taxon>rosids</taxon>
        <taxon>fabids</taxon>
        <taxon>Fabales</taxon>
        <taxon>Fabaceae</taxon>
        <taxon>Papilionoideae</taxon>
        <taxon>50 kb inversion clade</taxon>
        <taxon>NPAAA clade</taxon>
        <taxon>Hologalegina</taxon>
        <taxon>IRL clade</taxon>
        <taxon>Trifolieae</taxon>
        <taxon>Trifolium</taxon>
    </lineage>
</organism>
<comment type="caution">
    <text evidence="1">The sequence shown here is derived from an EMBL/GenBank/DDBJ whole genome shotgun (WGS) entry which is preliminary data.</text>
</comment>
<protein>
    <submittedName>
        <fullName evidence="1">Uncharacterized protein</fullName>
    </submittedName>
</protein>
<dbReference type="AlphaFoldDB" id="A0A392UF53"/>
<proteinExistence type="predicted"/>
<dbReference type="EMBL" id="LXQA010793867">
    <property type="protein sequence ID" value="MCI71314.1"/>
    <property type="molecule type" value="Genomic_DNA"/>
</dbReference>
<dbReference type="Proteomes" id="UP000265520">
    <property type="component" value="Unassembled WGS sequence"/>
</dbReference>
<feature type="non-terminal residue" evidence="1">
    <location>
        <position position="1"/>
    </location>
</feature>
<accession>A0A392UF53</accession>
<name>A0A392UF53_9FABA</name>
<sequence>GACSLSELVASARQGSPVTRKRTALRRQLLAERPWQNMAHFDVCLDGFGSKYGLVTFATLVPIHV</sequence>
<evidence type="ECO:0000313" key="1">
    <source>
        <dbReference type="EMBL" id="MCI71314.1"/>
    </source>
</evidence>
<reference evidence="1 2" key="1">
    <citation type="journal article" date="2018" name="Front. Plant Sci.">
        <title>Red Clover (Trifolium pratense) and Zigzag Clover (T. medium) - A Picture of Genomic Similarities and Differences.</title>
        <authorList>
            <person name="Dluhosova J."/>
            <person name="Istvanek J."/>
            <person name="Nedelnik J."/>
            <person name="Repkova J."/>
        </authorList>
    </citation>
    <scope>NUCLEOTIDE SEQUENCE [LARGE SCALE GENOMIC DNA]</scope>
    <source>
        <strain evidence="2">cv. 10/8</strain>
        <tissue evidence="1">Leaf</tissue>
    </source>
</reference>